<dbReference type="InterPro" id="IPR005614">
    <property type="entry name" value="NrfD-like"/>
</dbReference>
<accession>A0AA37MGG1</accession>
<evidence type="ECO:0000256" key="2">
    <source>
        <dbReference type="ARBA" id="ARBA00008929"/>
    </source>
</evidence>
<feature type="transmembrane region" description="Helical" evidence="7">
    <location>
        <begin position="548"/>
        <end position="569"/>
    </location>
</feature>
<dbReference type="PANTHER" id="PTHR43044">
    <property type="match status" value="1"/>
</dbReference>
<protein>
    <recommendedName>
        <fullName evidence="10">Polysulphide reductase NrfD</fullName>
    </recommendedName>
</protein>
<dbReference type="RefSeq" id="WP_238306807.1">
    <property type="nucleotide sequence ID" value="NZ_BPQM01000146.1"/>
</dbReference>
<sequence>MADAALIPPGETLAGIGRTVTAVPIRHPLGRRWWIAFAAALGLLAVFAASLFWLLFEGVGVWGNNNAVVWALDIASYDWWIGAACGSLLVSATLLLLGAEWRGAVNRIAETVALLCTCAAGLYPIIHLGRPWYFYWNLPYPNTFSLWPQFRSALVWDAIDIVSFLVVCVSLWFIGLLPDLAALRDRAYADAMRQREARTLTRGLAMGRALTYGLLASGWRGSAAHWQLWSQAYRTIALLGVMLVVCVQTGASVMFAGSVMPGWHDTILPVTFLVNAVFSGVGLTGAVVVLIRAVYGLDALVTERHLGLLARLLLGLGCASLYCYATEFFSTFLHGDSYARGVLARRVTGEHAAAFWTVLACLLLPAQVFWSERARRAPLVIAGVGVLVAIGAYADHVMVLLVTLGQNFLPAAHEPFRETVWGITTFAGSVGLFLVLLLLFLRYLPAVSITETRRLALAQAPVARAAQETARPDPAAEPDPDTVEAGTPLWGVSASFASEGELAAAAQAVANLTAARNGRDVHLDGHGPVPMPRVTRALGLETRTLRPYALGGALAGGLGFYGMCVYASAYHYVFLIGGRPRFSWPSFVVPSFAFAMMSGVVAIHLALLVLNRLPRLNHPAFNIPGFLRASEDRFFLSVEARGEGFDAERIERRLAALPAGAGRPLEIRRIPR</sequence>
<dbReference type="EMBL" id="BPQM01000146">
    <property type="protein sequence ID" value="GJD81573.1"/>
    <property type="molecule type" value="Genomic_DNA"/>
</dbReference>
<feature type="transmembrane region" description="Helical" evidence="7">
    <location>
        <begin position="79"/>
        <end position="99"/>
    </location>
</feature>
<keyword evidence="5 7" id="KW-1133">Transmembrane helix</keyword>
<comment type="subcellular location">
    <subcellularLocation>
        <location evidence="1">Cell membrane</location>
        <topology evidence="1">Multi-pass membrane protein</topology>
    </subcellularLocation>
</comment>
<evidence type="ECO:0000313" key="8">
    <source>
        <dbReference type="EMBL" id="GJD81573.1"/>
    </source>
</evidence>
<organism evidence="8 9">
    <name type="scientific">Methylobacterium gregans</name>
    <dbReference type="NCBI Taxonomy" id="374424"/>
    <lineage>
        <taxon>Bacteria</taxon>
        <taxon>Pseudomonadati</taxon>
        <taxon>Pseudomonadota</taxon>
        <taxon>Alphaproteobacteria</taxon>
        <taxon>Hyphomicrobiales</taxon>
        <taxon>Methylobacteriaceae</taxon>
        <taxon>Methylobacterium</taxon>
    </lineage>
</organism>
<feature type="transmembrane region" description="Helical" evidence="7">
    <location>
        <begin position="377"/>
        <end position="401"/>
    </location>
</feature>
<keyword evidence="6 7" id="KW-0472">Membrane</keyword>
<dbReference type="Pfam" id="PF11821">
    <property type="entry name" value="ActD"/>
    <property type="match status" value="1"/>
</dbReference>
<keyword evidence="9" id="KW-1185">Reference proteome</keyword>
<feature type="transmembrane region" description="Helical" evidence="7">
    <location>
        <begin position="266"/>
        <end position="291"/>
    </location>
</feature>
<evidence type="ECO:0000256" key="4">
    <source>
        <dbReference type="ARBA" id="ARBA00022692"/>
    </source>
</evidence>
<dbReference type="Pfam" id="PF03916">
    <property type="entry name" value="NrfD"/>
    <property type="match status" value="1"/>
</dbReference>
<feature type="transmembrane region" description="Helical" evidence="7">
    <location>
        <begin position="111"/>
        <end position="133"/>
    </location>
</feature>
<evidence type="ECO:0000313" key="9">
    <source>
        <dbReference type="Proteomes" id="UP001055108"/>
    </source>
</evidence>
<evidence type="ECO:0000256" key="3">
    <source>
        <dbReference type="ARBA" id="ARBA00022475"/>
    </source>
</evidence>
<proteinExistence type="inferred from homology"/>
<feature type="transmembrane region" description="Helical" evidence="7">
    <location>
        <begin position="421"/>
        <end position="444"/>
    </location>
</feature>
<dbReference type="PANTHER" id="PTHR43044:SF2">
    <property type="entry name" value="POLYSULPHIDE REDUCTASE NRFD"/>
    <property type="match status" value="1"/>
</dbReference>
<feature type="transmembrane region" description="Helical" evidence="7">
    <location>
        <begin position="153"/>
        <end position="177"/>
    </location>
</feature>
<feature type="transmembrane region" description="Helical" evidence="7">
    <location>
        <begin position="236"/>
        <end position="260"/>
    </location>
</feature>
<evidence type="ECO:0000256" key="1">
    <source>
        <dbReference type="ARBA" id="ARBA00004651"/>
    </source>
</evidence>
<gene>
    <name evidence="8" type="ORF">NBEOAGPD_4826</name>
</gene>
<feature type="transmembrane region" description="Helical" evidence="7">
    <location>
        <begin position="589"/>
        <end position="610"/>
    </location>
</feature>
<keyword evidence="4 7" id="KW-0812">Transmembrane</keyword>
<feature type="transmembrane region" description="Helical" evidence="7">
    <location>
        <begin position="33"/>
        <end position="56"/>
    </location>
</feature>
<dbReference type="GO" id="GO:0005886">
    <property type="term" value="C:plasma membrane"/>
    <property type="evidence" value="ECO:0007669"/>
    <property type="project" value="UniProtKB-SubCell"/>
</dbReference>
<evidence type="ECO:0000256" key="5">
    <source>
        <dbReference type="ARBA" id="ARBA00022989"/>
    </source>
</evidence>
<dbReference type="Proteomes" id="UP001055108">
    <property type="component" value="Unassembled WGS sequence"/>
</dbReference>
<evidence type="ECO:0000256" key="6">
    <source>
        <dbReference type="ARBA" id="ARBA00023136"/>
    </source>
</evidence>
<evidence type="ECO:0008006" key="10">
    <source>
        <dbReference type="Google" id="ProtNLM"/>
    </source>
</evidence>
<dbReference type="AlphaFoldDB" id="A0AA37MGG1"/>
<keyword evidence="3" id="KW-1003">Cell membrane</keyword>
<dbReference type="InterPro" id="IPR021776">
    <property type="entry name" value="ActD"/>
</dbReference>
<name>A0AA37MGG1_9HYPH</name>
<evidence type="ECO:0000256" key="7">
    <source>
        <dbReference type="SAM" id="Phobius"/>
    </source>
</evidence>
<reference evidence="8" key="2">
    <citation type="submission" date="2021-08" db="EMBL/GenBank/DDBJ databases">
        <authorList>
            <person name="Tani A."/>
            <person name="Ola A."/>
            <person name="Ogura Y."/>
            <person name="Katsura K."/>
            <person name="Hayashi T."/>
        </authorList>
    </citation>
    <scope>NUCLEOTIDE SEQUENCE</scope>
    <source>
        <strain evidence="8">NBRC 103626</strain>
    </source>
</reference>
<comment type="similarity">
    <text evidence="2">Belongs to the NrfD family.</text>
</comment>
<feature type="transmembrane region" description="Helical" evidence="7">
    <location>
        <begin position="353"/>
        <end position="370"/>
    </location>
</feature>
<comment type="caution">
    <text evidence="8">The sequence shown here is derived from an EMBL/GenBank/DDBJ whole genome shotgun (WGS) entry which is preliminary data.</text>
</comment>
<reference evidence="8" key="1">
    <citation type="journal article" date="2016" name="Front. Microbiol.">
        <title>Genome Sequence of the Piezophilic, Mesophilic Sulfate-Reducing Bacterium Desulfovibrio indicus J2T.</title>
        <authorList>
            <person name="Cao J."/>
            <person name="Maignien L."/>
            <person name="Shao Z."/>
            <person name="Alain K."/>
            <person name="Jebbar M."/>
        </authorList>
    </citation>
    <scope>NUCLEOTIDE SEQUENCE</scope>
    <source>
        <strain evidence="8">NBRC 103626</strain>
    </source>
</reference>
<feature type="transmembrane region" description="Helical" evidence="7">
    <location>
        <begin position="312"/>
        <end position="333"/>
    </location>
</feature>